<evidence type="ECO:0000313" key="3">
    <source>
        <dbReference type="Proteomes" id="UP000231279"/>
    </source>
</evidence>
<feature type="region of interest" description="Disordered" evidence="1">
    <location>
        <begin position="173"/>
        <end position="222"/>
    </location>
</feature>
<organism evidence="2 3">
    <name type="scientific">Handroanthus impetiginosus</name>
    <dbReference type="NCBI Taxonomy" id="429701"/>
    <lineage>
        <taxon>Eukaryota</taxon>
        <taxon>Viridiplantae</taxon>
        <taxon>Streptophyta</taxon>
        <taxon>Embryophyta</taxon>
        <taxon>Tracheophyta</taxon>
        <taxon>Spermatophyta</taxon>
        <taxon>Magnoliopsida</taxon>
        <taxon>eudicotyledons</taxon>
        <taxon>Gunneridae</taxon>
        <taxon>Pentapetalae</taxon>
        <taxon>asterids</taxon>
        <taxon>lamiids</taxon>
        <taxon>Lamiales</taxon>
        <taxon>Bignoniaceae</taxon>
        <taxon>Crescentiina</taxon>
        <taxon>Tabebuia alliance</taxon>
        <taxon>Handroanthus</taxon>
    </lineage>
</organism>
<dbReference type="AlphaFoldDB" id="A0A2G9I129"/>
<dbReference type="PANTHER" id="PTHR46250">
    <property type="entry name" value="MYB/SANT-LIKE DNA-BINDING DOMAIN PROTEIN-RELATED"/>
    <property type="match status" value="1"/>
</dbReference>
<dbReference type="EMBL" id="NKXS01000564">
    <property type="protein sequence ID" value="PIN23477.1"/>
    <property type="molecule type" value="Genomic_DNA"/>
</dbReference>
<dbReference type="PANTHER" id="PTHR46250:SF15">
    <property type="entry name" value="OS01G0523800 PROTEIN"/>
    <property type="match status" value="1"/>
</dbReference>
<feature type="compositionally biased region" description="Polar residues" evidence="1">
    <location>
        <begin position="197"/>
        <end position="206"/>
    </location>
</feature>
<comment type="caution">
    <text evidence="2">The sequence shown here is derived from an EMBL/GenBank/DDBJ whole genome shotgun (WGS) entry which is preliminary data.</text>
</comment>
<name>A0A2G9I129_9LAMI</name>
<protein>
    <recommendedName>
        <fullName evidence="4">Myb/SANT-like domain-containing protein</fullName>
    </recommendedName>
</protein>
<feature type="compositionally biased region" description="Basic and acidic residues" evidence="1">
    <location>
        <begin position="11"/>
        <end position="25"/>
    </location>
</feature>
<evidence type="ECO:0000256" key="1">
    <source>
        <dbReference type="SAM" id="MobiDB-lite"/>
    </source>
</evidence>
<keyword evidence="3" id="KW-1185">Reference proteome</keyword>
<evidence type="ECO:0000313" key="2">
    <source>
        <dbReference type="EMBL" id="PIN23477.1"/>
    </source>
</evidence>
<feature type="region of interest" description="Disordered" evidence="1">
    <location>
        <begin position="1"/>
        <end position="25"/>
    </location>
</feature>
<proteinExistence type="predicted"/>
<reference evidence="3" key="1">
    <citation type="journal article" date="2018" name="Gigascience">
        <title>Genome assembly of the Pink Ipe (Handroanthus impetiginosus, Bignoniaceae), a highly valued, ecologically keystone Neotropical timber forest tree.</title>
        <authorList>
            <person name="Silva-Junior O.B."/>
            <person name="Grattapaglia D."/>
            <person name="Novaes E."/>
            <person name="Collevatti R.G."/>
        </authorList>
    </citation>
    <scope>NUCLEOTIDE SEQUENCE [LARGE SCALE GENOMIC DNA]</scope>
    <source>
        <strain evidence="3">cv. UFG-1</strain>
    </source>
</reference>
<dbReference type="OrthoDB" id="910499at2759"/>
<sequence>MEYSTCFSRSNDTRRRPQRNPERGPRCFWTPQEELELIDALKSLRASEWKCKGSFKGGYMVCLERTMAEKFLISGILAKHIKSKLQVWRKNYALILGILGSSDGAGASIDLSNHMIVADSESVWTEYIKVEIFGNDKAQGNGAIDVGDALTDLLYGTQTNETKIFGKNIFSPRTSTPIRSPRETCGDDISISRSEEATNPQHSTSSSKRRRQGPSSDNIESLVGKWTQDTSFTIGDLIWQIRPLTASTPTPPSEPSVSQYRKALYDAVAEILGLSIQERVLAMHTLVEEDQYMDAFWGMCAEERHHYVRLLLDDDSIH</sequence>
<dbReference type="Proteomes" id="UP000231279">
    <property type="component" value="Unassembled WGS sequence"/>
</dbReference>
<evidence type="ECO:0008006" key="4">
    <source>
        <dbReference type="Google" id="ProtNLM"/>
    </source>
</evidence>
<accession>A0A2G9I129</accession>
<gene>
    <name evidence="2" type="ORF">CDL12_03794</name>
</gene>
<feature type="compositionally biased region" description="Polar residues" evidence="1">
    <location>
        <begin position="1"/>
        <end position="10"/>
    </location>
</feature>